<evidence type="ECO:0000259" key="1">
    <source>
        <dbReference type="PROSITE" id="PS51819"/>
    </source>
</evidence>
<dbReference type="Pfam" id="PF00903">
    <property type="entry name" value="Glyoxalase"/>
    <property type="match status" value="1"/>
</dbReference>
<dbReference type="InterPro" id="IPR029068">
    <property type="entry name" value="Glyas_Bleomycin-R_OHBP_Dase"/>
</dbReference>
<proteinExistence type="predicted"/>
<dbReference type="InterPro" id="IPR004360">
    <property type="entry name" value="Glyas_Fos-R_dOase_dom"/>
</dbReference>
<dbReference type="RefSeq" id="WP_043471700.1">
    <property type="nucleotide sequence ID" value="NZ_CP134822.1"/>
</dbReference>
<dbReference type="AlphaFoldDB" id="A0A3R7ITF4"/>
<sequence length="266" mass="28346">MAPFAEGVPCWADAMLPDLEAGKRFYGELFGWTFGPSEERFGRYTEARLDGGAVAALVPKTDGRMPTAWGIHLATADASALAGKVREAGGQVITGPMAVGDLGVMGQAADPGGAVFGFWQAGEHAGFAHQGRPGSYAWMEMYTRDKEAVDPFYERVFGYGIEDIDTGDDLEFAIWSPAGKPANEETAVGGRCVMDSRFPAEMPPYFLVYFAVGDCDEAVRTVSRLGGRCVFGPMDTPYGRIATVVDDQGASFAVIALTEPEAGPET</sequence>
<evidence type="ECO:0000313" key="2">
    <source>
        <dbReference type="EMBL" id="RKM95909.1"/>
    </source>
</evidence>
<gene>
    <name evidence="2" type="ORF">SFRA_012895</name>
</gene>
<name>A0A3R7ITF4_9ACTN</name>
<reference evidence="2 3" key="1">
    <citation type="journal article" date="2014" name="Genome Announc.">
        <title>Draft Genome Sequence of Streptomyces fradiae ATCC 19609, a Strain Highly Sensitive to Antibiotics.</title>
        <authorList>
            <person name="Bekker O.B."/>
            <person name="Klimina K.M."/>
            <person name="Vatlin A.A."/>
            <person name="Zakharevich N.V."/>
            <person name="Kasianov A.S."/>
            <person name="Danilenko V.N."/>
        </authorList>
    </citation>
    <scope>NUCLEOTIDE SEQUENCE [LARGE SCALE GENOMIC DNA]</scope>
    <source>
        <strain evidence="2 3">ATCC 19609</strain>
    </source>
</reference>
<dbReference type="EMBL" id="JNAD02000005">
    <property type="protein sequence ID" value="RKM95909.1"/>
    <property type="molecule type" value="Genomic_DNA"/>
</dbReference>
<dbReference type="SUPFAM" id="SSF54593">
    <property type="entry name" value="Glyoxalase/Bleomycin resistance protein/Dihydroxybiphenyl dioxygenase"/>
    <property type="match status" value="2"/>
</dbReference>
<protein>
    <submittedName>
        <fullName evidence="2">VOC family protein</fullName>
    </submittedName>
</protein>
<dbReference type="PANTHER" id="PTHR33993">
    <property type="entry name" value="GLYOXALASE-RELATED"/>
    <property type="match status" value="1"/>
</dbReference>
<feature type="domain" description="VOC" evidence="1">
    <location>
        <begin position="135"/>
        <end position="257"/>
    </location>
</feature>
<accession>A0A3R7ITF4</accession>
<evidence type="ECO:0000313" key="3">
    <source>
        <dbReference type="Proteomes" id="UP000028058"/>
    </source>
</evidence>
<organism evidence="2 3">
    <name type="scientific">Streptomyces xinghaiensis</name>
    <dbReference type="NCBI Taxonomy" id="1038928"/>
    <lineage>
        <taxon>Bacteria</taxon>
        <taxon>Bacillati</taxon>
        <taxon>Actinomycetota</taxon>
        <taxon>Actinomycetes</taxon>
        <taxon>Kitasatosporales</taxon>
        <taxon>Streptomycetaceae</taxon>
        <taxon>Streptomyces</taxon>
    </lineage>
</organism>
<dbReference type="PROSITE" id="PS51819">
    <property type="entry name" value="VOC"/>
    <property type="match status" value="2"/>
</dbReference>
<dbReference type="InterPro" id="IPR052164">
    <property type="entry name" value="Anthracycline_SecMetBiosynth"/>
</dbReference>
<feature type="domain" description="VOC" evidence="1">
    <location>
        <begin position="8"/>
        <end position="121"/>
    </location>
</feature>
<dbReference type="InterPro" id="IPR037523">
    <property type="entry name" value="VOC_core"/>
</dbReference>
<keyword evidence="3" id="KW-1185">Reference proteome</keyword>
<dbReference type="PANTHER" id="PTHR33993:SF10">
    <property type="entry name" value="CONSERVED PROTEIN"/>
    <property type="match status" value="1"/>
</dbReference>
<dbReference type="CDD" id="cd07247">
    <property type="entry name" value="SgaA_N_like"/>
    <property type="match status" value="2"/>
</dbReference>
<dbReference type="Proteomes" id="UP000028058">
    <property type="component" value="Unassembled WGS sequence"/>
</dbReference>
<dbReference type="OrthoDB" id="9793039at2"/>
<comment type="caution">
    <text evidence="2">The sequence shown here is derived from an EMBL/GenBank/DDBJ whole genome shotgun (WGS) entry which is preliminary data.</text>
</comment>
<dbReference type="Gene3D" id="3.10.180.10">
    <property type="entry name" value="2,3-Dihydroxybiphenyl 1,2-Dioxygenase, domain 1"/>
    <property type="match status" value="2"/>
</dbReference>